<evidence type="ECO:0000313" key="1">
    <source>
        <dbReference type="EMBL" id="MDP9888359.1"/>
    </source>
</evidence>
<protein>
    <submittedName>
        <fullName evidence="1">Uncharacterized protein</fullName>
    </submittedName>
</protein>
<evidence type="ECO:0000313" key="2">
    <source>
        <dbReference type="Proteomes" id="UP001226577"/>
    </source>
</evidence>
<keyword evidence="2" id="KW-1185">Reference proteome</keyword>
<organism evidence="1 2">
    <name type="scientific">Pseudarthrobacter enclensis</name>
    <dbReference type="NCBI Taxonomy" id="993070"/>
    <lineage>
        <taxon>Bacteria</taxon>
        <taxon>Bacillati</taxon>
        <taxon>Actinomycetota</taxon>
        <taxon>Actinomycetes</taxon>
        <taxon>Micrococcales</taxon>
        <taxon>Micrococcaceae</taxon>
        <taxon>Pseudarthrobacter</taxon>
    </lineage>
</organism>
<accession>A0ABT9RVL4</accession>
<dbReference type="Proteomes" id="UP001226577">
    <property type="component" value="Unassembled WGS sequence"/>
</dbReference>
<dbReference type="RefSeq" id="WP_307307179.1">
    <property type="nucleotide sequence ID" value="NZ_JAUSRE010000008.1"/>
</dbReference>
<sequence>MSADILTFRPVPVPRAEAARRRAMLLHPSNFKSAVSTRTQAGRKAQELRTRFDCLYEDLTGRGLPANEARTEVARIAAREVWDGFAAELRNHRTAGRQLDANILAVALTSIQCVTRALPRHPGDLEYAGRAVGTARRRLQYNGGLLHRLHPHRNPAFEDAVATFESLEDFLLRPQPKAA</sequence>
<name>A0ABT9RVL4_9MICC</name>
<dbReference type="EMBL" id="JAUSRE010000008">
    <property type="protein sequence ID" value="MDP9888359.1"/>
    <property type="molecule type" value="Genomic_DNA"/>
</dbReference>
<comment type="caution">
    <text evidence="1">The sequence shown here is derived from an EMBL/GenBank/DDBJ whole genome shotgun (WGS) entry which is preliminary data.</text>
</comment>
<gene>
    <name evidence="1" type="ORF">J2X98_001947</name>
</gene>
<reference evidence="1 2" key="1">
    <citation type="submission" date="2023-07" db="EMBL/GenBank/DDBJ databases">
        <title>Sorghum-associated microbial communities from plants grown in Nebraska, USA.</title>
        <authorList>
            <person name="Schachtman D."/>
        </authorList>
    </citation>
    <scope>NUCLEOTIDE SEQUENCE [LARGE SCALE GENOMIC DNA]</scope>
    <source>
        <strain evidence="1 2">CC222</strain>
    </source>
</reference>
<proteinExistence type="predicted"/>